<proteinExistence type="inferred from homology"/>
<accession>A0A2A6E0C5</accession>
<evidence type="ECO:0000256" key="3">
    <source>
        <dbReference type="ARBA" id="ARBA00022723"/>
    </source>
</evidence>
<dbReference type="GO" id="GO:0051536">
    <property type="term" value="F:iron-sulfur cluster binding"/>
    <property type="evidence" value="ECO:0007669"/>
    <property type="project" value="UniProtKB-KW"/>
</dbReference>
<evidence type="ECO:0000256" key="7">
    <source>
        <dbReference type="RuleBase" id="RU004504"/>
    </source>
</evidence>
<dbReference type="PANTHER" id="PTHR11601:SF50">
    <property type="entry name" value="CYSTEINE DESULFURASE ISCS 2-RELATED"/>
    <property type="match status" value="1"/>
</dbReference>
<dbReference type="Pfam" id="PF00266">
    <property type="entry name" value="Aminotran_5"/>
    <property type="match status" value="1"/>
</dbReference>
<keyword evidence="5" id="KW-0408">Iron</keyword>
<reference evidence="10 11" key="1">
    <citation type="submission" date="2016-12" db="EMBL/GenBank/DDBJ databases">
        <title>Candidatus Reconcilibacillus cellulovorans genome.</title>
        <authorList>
            <person name="Kolinko S."/>
            <person name="Wu Y.-W."/>
            <person name="Tachea F."/>
            <person name="Denzel E."/>
            <person name="Hiras J."/>
            <person name="Baecker N."/>
            <person name="Chan L.J."/>
            <person name="Eichorst S.A."/>
            <person name="Frey D."/>
            <person name="Adams P.D."/>
            <person name="Pray T."/>
            <person name="Tanjore D."/>
            <person name="Petzold C.J."/>
            <person name="Gladden J.M."/>
            <person name="Simmons B.A."/>
            <person name="Singer S.W."/>
        </authorList>
    </citation>
    <scope>NUCLEOTIDE SEQUENCE [LARGE SCALE GENOMIC DNA]</scope>
    <source>
        <strain evidence="10">JTherm</strain>
    </source>
</reference>
<dbReference type="InterPro" id="IPR000192">
    <property type="entry name" value="Aminotrans_V_dom"/>
</dbReference>
<dbReference type="Gene3D" id="1.10.260.50">
    <property type="match status" value="1"/>
</dbReference>
<evidence type="ECO:0000256" key="5">
    <source>
        <dbReference type="ARBA" id="ARBA00023004"/>
    </source>
</evidence>
<feature type="domain" description="Aminotransferase class V" evidence="9">
    <location>
        <begin position="5"/>
        <end position="368"/>
    </location>
</feature>
<evidence type="ECO:0000256" key="6">
    <source>
        <dbReference type="ARBA" id="ARBA00023014"/>
    </source>
</evidence>
<evidence type="ECO:0000313" key="11">
    <source>
        <dbReference type="Proteomes" id="UP000243688"/>
    </source>
</evidence>
<evidence type="ECO:0000313" key="10">
    <source>
        <dbReference type="EMBL" id="PDO10269.1"/>
    </source>
</evidence>
<dbReference type="EMBL" id="MOXJ01000016">
    <property type="protein sequence ID" value="PDO10269.1"/>
    <property type="molecule type" value="Genomic_DNA"/>
</dbReference>
<dbReference type="NCBIfam" id="NF002806">
    <property type="entry name" value="PRK02948.1"/>
    <property type="match status" value="1"/>
</dbReference>
<dbReference type="InterPro" id="IPR016454">
    <property type="entry name" value="Cysteine_dSase"/>
</dbReference>
<evidence type="ECO:0000256" key="4">
    <source>
        <dbReference type="ARBA" id="ARBA00022898"/>
    </source>
</evidence>
<dbReference type="SUPFAM" id="SSF53383">
    <property type="entry name" value="PLP-dependent transferases"/>
    <property type="match status" value="1"/>
</dbReference>
<name>A0A2A6E0C5_9BACL</name>
<comment type="similarity">
    <text evidence="2">Belongs to the class-V pyridoxal-phosphate-dependent aminotransferase family. NifS/IscS subfamily.</text>
</comment>
<feature type="coiled-coil region" evidence="8">
    <location>
        <begin position="245"/>
        <end position="275"/>
    </location>
</feature>
<dbReference type="GO" id="GO:0031071">
    <property type="term" value="F:cysteine desulfurase activity"/>
    <property type="evidence" value="ECO:0007669"/>
    <property type="project" value="UniProtKB-ARBA"/>
</dbReference>
<dbReference type="PIRSF" id="PIRSF005572">
    <property type="entry name" value="NifS"/>
    <property type="match status" value="1"/>
</dbReference>
<keyword evidence="8" id="KW-0175">Coiled coil</keyword>
<evidence type="ECO:0000256" key="2">
    <source>
        <dbReference type="ARBA" id="ARBA00006490"/>
    </source>
</evidence>
<evidence type="ECO:0000259" key="9">
    <source>
        <dbReference type="Pfam" id="PF00266"/>
    </source>
</evidence>
<dbReference type="InterPro" id="IPR020578">
    <property type="entry name" value="Aminotrans_V_PyrdxlP_BS"/>
</dbReference>
<organism evidence="10 11">
    <name type="scientific">Candidatus Reconcilbacillus cellulovorans</name>
    <dbReference type="NCBI Taxonomy" id="1906605"/>
    <lineage>
        <taxon>Bacteria</taxon>
        <taxon>Bacillati</taxon>
        <taxon>Bacillota</taxon>
        <taxon>Bacilli</taxon>
        <taxon>Bacillales</taxon>
        <taxon>Paenibacillaceae</taxon>
        <taxon>Candidatus Reconcilbacillus</taxon>
    </lineage>
</organism>
<dbReference type="Gene3D" id="3.40.640.10">
    <property type="entry name" value="Type I PLP-dependent aspartate aminotransferase-like (Major domain)"/>
    <property type="match status" value="1"/>
</dbReference>
<dbReference type="AlphaFoldDB" id="A0A2A6E0C5"/>
<dbReference type="Gene3D" id="3.90.1150.10">
    <property type="entry name" value="Aspartate Aminotransferase, domain 1"/>
    <property type="match status" value="1"/>
</dbReference>
<dbReference type="InterPro" id="IPR015422">
    <property type="entry name" value="PyrdxlP-dep_Trfase_small"/>
</dbReference>
<dbReference type="PANTHER" id="PTHR11601">
    <property type="entry name" value="CYSTEINE DESULFURYLASE FAMILY MEMBER"/>
    <property type="match status" value="1"/>
</dbReference>
<comment type="caution">
    <text evidence="10">The sequence shown here is derived from an EMBL/GenBank/DDBJ whole genome shotgun (WGS) entry which is preliminary data.</text>
</comment>
<dbReference type="PROSITE" id="PS00595">
    <property type="entry name" value="AA_TRANSFER_CLASS_5"/>
    <property type="match status" value="1"/>
</dbReference>
<dbReference type="InterPro" id="IPR015424">
    <property type="entry name" value="PyrdxlP-dep_Trfase"/>
</dbReference>
<dbReference type="Proteomes" id="UP000243688">
    <property type="component" value="Unassembled WGS sequence"/>
</dbReference>
<evidence type="ECO:0000256" key="8">
    <source>
        <dbReference type="SAM" id="Coils"/>
    </source>
</evidence>
<dbReference type="FunFam" id="3.40.640.10:FF:000084">
    <property type="entry name" value="IscS-like cysteine desulfurase"/>
    <property type="match status" value="1"/>
</dbReference>
<dbReference type="InterPro" id="IPR015421">
    <property type="entry name" value="PyrdxlP-dep_Trfase_major"/>
</dbReference>
<evidence type="ECO:0000256" key="1">
    <source>
        <dbReference type="ARBA" id="ARBA00001933"/>
    </source>
</evidence>
<sequence>MRELYFDHAATTPPREEVVAVYAEVMRSYVGNPSSLHRLGAEAESLVRRARETIASVIGVDADEIVFTSGGTESNNLAIKGAAFRYAERGRHLVTTAIEHPSVFEAFRQLESFGYEVTYLPVDHKGIVRVGDVERALRDDTILVSVMHVNNEVGSVQPIAEIGRLLASRPKTLFHVDAVQSFGRLPIDPRGWGVDLMSFSAHKFRGPKGAGFLYKRGAVELMPLLSGGGQEMGLRSGTEHVAGVVAMAKAARLAAERQKQDAERMYALRRRLRNRLRELPGVTLNGPEDAPEAAPHIVHLSVPGVKAETIVHELEADGIYISTQSACSSRKDKPSRVLEAMGRGGVISMSGLRISLSAEHAEDDVDLLVERLSRALERVVRMKV</sequence>
<dbReference type="GO" id="GO:0046872">
    <property type="term" value="F:metal ion binding"/>
    <property type="evidence" value="ECO:0007669"/>
    <property type="project" value="UniProtKB-KW"/>
</dbReference>
<protein>
    <submittedName>
        <fullName evidence="10">Cysteine desulfurase NifS</fullName>
    </submittedName>
</protein>
<keyword evidence="6" id="KW-0411">Iron-sulfur</keyword>
<keyword evidence="4" id="KW-0663">Pyridoxal phosphate</keyword>
<comment type="cofactor">
    <cofactor evidence="1 7">
        <name>pyridoxal 5'-phosphate</name>
        <dbReference type="ChEBI" id="CHEBI:597326"/>
    </cofactor>
</comment>
<keyword evidence="3" id="KW-0479">Metal-binding</keyword>
<gene>
    <name evidence="10" type="ORF">BLM47_07870</name>
</gene>